<evidence type="ECO:0000313" key="6">
    <source>
        <dbReference type="Proteomes" id="UP000294927"/>
    </source>
</evidence>
<dbReference type="Gene3D" id="2.40.50.140">
    <property type="entry name" value="Nucleic acid-binding proteins"/>
    <property type="match status" value="1"/>
</dbReference>
<reference evidence="5 6" key="1">
    <citation type="submission" date="2019-03" db="EMBL/GenBank/DDBJ databases">
        <title>Genomic Encyclopedia of Archaeal and Bacterial Type Strains, Phase II (KMG-II): from individual species to whole genera.</title>
        <authorList>
            <person name="Goeker M."/>
        </authorList>
    </citation>
    <scope>NUCLEOTIDE SEQUENCE [LARGE SCALE GENOMIC DNA]</scope>
    <source>
        <strain evidence="5 6">DSM 45499</strain>
    </source>
</reference>
<evidence type="ECO:0000313" key="5">
    <source>
        <dbReference type="EMBL" id="TDV38754.1"/>
    </source>
</evidence>
<accession>A0A4R7USL7</accession>
<dbReference type="AlphaFoldDB" id="A0A4R7USL7"/>
<comment type="caution">
    <text evidence="5">The sequence shown here is derived from an EMBL/GenBank/DDBJ whole genome shotgun (WGS) entry which is preliminary data.</text>
</comment>
<feature type="region of interest" description="Disordered" evidence="4">
    <location>
        <begin position="129"/>
        <end position="160"/>
    </location>
</feature>
<dbReference type="Pfam" id="PF00436">
    <property type="entry name" value="SSB"/>
    <property type="match status" value="1"/>
</dbReference>
<dbReference type="InterPro" id="IPR012340">
    <property type="entry name" value="NA-bd_OB-fold"/>
</dbReference>
<evidence type="ECO:0000256" key="3">
    <source>
        <dbReference type="RuleBase" id="RU000524"/>
    </source>
</evidence>
<sequence>MSITATPITVVGRVITDVTTRLTQTGDKVANFRIACQERHFDRTTETWVDGDRMYLTVVCWRALAEHAADSLRKGDQIVANGRLKLREYTTEKGERRTNLEVEARAIGPDLALHTVAVARPDWTVVPRQQELLGPQGLRQTSEPPPDDPPAPGEDVTRAA</sequence>
<dbReference type="OrthoDB" id="9809878at2"/>
<dbReference type="EMBL" id="SOCP01000026">
    <property type="protein sequence ID" value="TDV38754.1"/>
    <property type="molecule type" value="Genomic_DNA"/>
</dbReference>
<dbReference type="RefSeq" id="WP_133908878.1">
    <property type="nucleotide sequence ID" value="NZ_SOCP01000026.1"/>
</dbReference>
<dbReference type="GO" id="GO:0006260">
    <property type="term" value="P:DNA replication"/>
    <property type="evidence" value="ECO:0007669"/>
    <property type="project" value="InterPro"/>
</dbReference>
<comment type="subunit">
    <text evidence="2">Homotetramer.</text>
</comment>
<proteinExistence type="inferred from homology"/>
<dbReference type="Proteomes" id="UP000294927">
    <property type="component" value="Unassembled WGS sequence"/>
</dbReference>
<dbReference type="GO" id="GO:0003697">
    <property type="term" value="F:single-stranded DNA binding"/>
    <property type="evidence" value="ECO:0007669"/>
    <property type="project" value="UniProtKB-UniRule"/>
</dbReference>
<organism evidence="5 6">
    <name type="scientific">Actinophytocola oryzae</name>
    <dbReference type="NCBI Taxonomy" id="502181"/>
    <lineage>
        <taxon>Bacteria</taxon>
        <taxon>Bacillati</taxon>
        <taxon>Actinomycetota</taxon>
        <taxon>Actinomycetes</taxon>
        <taxon>Pseudonocardiales</taxon>
        <taxon>Pseudonocardiaceae</taxon>
    </lineage>
</organism>
<dbReference type="HAMAP" id="MF_00984">
    <property type="entry name" value="SSB"/>
    <property type="match status" value="1"/>
</dbReference>
<dbReference type="NCBIfam" id="TIGR00621">
    <property type="entry name" value="ssb"/>
    <property type="match status" value="1"/>
</dbReference>
<keyword evidence="1 2" id="KW-0238">DNA-binding</keyword>
<comment type="caution">
    <text evidence="2">Lacks conserved residue(s) required for the propagation of feature annotation.</text>
</comment>
<evidence type="ECO:0000256" key="1">
    <source>
        <dbReference type="ARBA" id="ARBA00023125"/>
    </source>
</evidence>
<evidence type="ECO:0000256" key="2">
    <source>
        <dbReference type="HAMAP-Rule" id="MF_00984"/>
    </source>
</evidence>
<dbReference type="InterPro" id="IPR011344">
    <property type="entry name" value="ssDNA-bd"/>
</dbReference>
<dbReference type="SUPFAM" id="SSF50249">
    <property type="entry name" value="Nucleic acid-binding proteins"/>
    <property type="match status" value="1"/>
</dbReference>
<name>A0A4R7USL7_9PSEU</name>
<feature type="compositionally biased region" description="Pro residues" evidence="4">
    <location>
        <begin position="143"/>
        <end position="152"/>
    </location>
</feature>
<gene>
    <name evidence="5" type="ORF">CLV71_126143</name>
</gene>
<dbReference type="CDD" id="cd04496">
    <property type="entry name" value="SSB_OBF"/>
    <property type="match status" value="1"/>
</dbReference>
<dbReference type="InterPro" id="IPR000424">
    <property type="entry name" value="Primosome_PriB/ssb"/>
</dbReference>
<evidence type="ECO:0000256" key="4">
    <source>
        <dbReference type="SAM" id="MobiDB-lite"/>
    </source>
</evidence>
<protein>
    <recommendedName>
        <fullName evidence="2 3">Single-stranded DNA-binding protein</fullName>
        <shortName evidence="2">SSB</shortName>
    </recommendedName>
</protein>
<dbReference type="PROSITE" id="PS50935">
    <property type="entry name" value="SSB"/>
    <property type="match status" value="1"/>
</dbReference>
<keyword evidence="6" id="KW-1185">Reference proteome</keyword>